<dbReference type="InterPro" id="IPR001453">
    <property type="entry name" value="MoaB/Mog_dom"/>
</dbReference>
<dbReference type="Gene3D" id="3.90.105.10">
    <property type="entry name" value="Molybdopterin biosynthesis moea protein, domain 2"/>
    <property type="match status" value="1"/>
</dbReference>
<comment type="cofactor">
    <cofactor evidence="1 11">
        <name>Mg(2+)</name>
        <dbReference type="ChEBI" id="CHEBI:18420"/>
    </cofactor>
</comment>
<dbReference type="AlphaFoldDB" id="A0A7R6P4C7"/>
<evidence type="ECO:0000256" key="1">
    <source>
        <dbReference type="ARBA" id="ARBA00001946"/>
    </source>
</evidence>
<dbReference type="NCBIfam" id="NF045515">
    <property type="entry name" value="Glp_gephyrin"/>
    <property type="match status" value="1"/>
</dbReference>
<keyword evidence="6 11" id="KW-0808">Transferase</keyword>
<dbReference type="OrthoDB" id="9804758at2"/>
<keyword evidence="8 11" id="KW-0460">Magnesium</keyword>
<dbReference type="KEGG" id="ajp:AMJAP_2459"/>
<evidence type="ECO:0000256" key="4">
    <source>
        <dbReference type="ARBA" id="ARBA00010763"/>
    </source>
</evidence>
<dbReference type="GO" id="GO:0061599">
    <property type="term" value="F:molybdopterin molybdotransferase activity"/>
    <property type="evidence" value="ECO:0007669"/>
    <property type="project" value="UniProtKB-UniRule"/>
</dbReference>
<dbReference type="Pfam" id="PF03453">
    <property type="entry name" value="MoeA_N"/>
    <property type="match status" value="1"/>
</dbReference>
<keyword evidence="5 11" id="KW-0500">Molybdenum</keyword>
<dbReference type="InterPro" id="IPR038987">
    <property type="entry name" value="MoeA-like"/>
</dbReference>
<comment type="pathway">
    <text evidence="3 11">Cofactor biosynthesis; molybdopterin biosynthesis.</text>
</comment>
<sequence length="409" mass="43353">MSGCSCDSDALMPFAEALETLLASAQCISETETVLLDQANNRVLAEPVISKISVPPAANSAMDGYAVNIESLTAGLCLPISQRIAAGEQGVVLQPGTAARIFTGSEIPPGANAVVMQERCIRQGDNVTFEGIPEAGANIRPAGQDIQPGRCVAEKGARLDGRHQGVIASVGINRVKVYRRLRVEIITTGDELVMPGEICAGGQIYNSNYFVLRGMLEALGCEVIFTGIIGDTLTETREALSLAAERADLIISSGGVSVGEEDYVKAAVESLGELDLWRLAIKPGKPLAYGRVGQVPFLGLPGNPGAVLVTFLMIARPYLLSMLGSNSVEPACFPVKSGFTRDKPIARDEFLRASLEWSEGQLYAAPVHSQSSGVLSSSVLAQGFLRIPAQQKVCENDLLPFYPFDGLLS</sequence>
<evidence type="ECO:0000256" key="7">
    <source>
        <dbReference type="ARBA" id="ARBA00022723"/>
    </source>
</evidence>
<dbReference type="Proteomes" id="UP000595663">
    <property type="component" value="Chromosome"/>
</dbReference>
<dbReference type="InterPro" id="IPR005110">
    <property type="entry name" value="MoeA_linker/N"/>
</dbReference>
<dbReference type="NCBIfam" id="TIGR00177">
    <property type="entry name" value="molyb_syn"/>
    <property type="match status" value="1"/>
</dbReference>
<evidence type="ECO:0000256" key="9">
    <source>
        <dbReference type="ARBA" id="ARBA00023150"/>
    </source>
</evidence>
<comment type="function">
    <text evidence="2 11">Catalyzes the insertion of molybdate into adenylated molybdopterin with the concomitant release of AMP.</text>
</comment>
<comment type="catalytic activity">
    <reaction evidence="10">
        <text>adenylyl-molybdopterin + molybdate = Mo-molybdopterin + AMP + H(+)</text>
        <dbReference type="Rhea" id="RHEA:35047"/>
        <dbReference type="ChEBI" id="CHEBI:15378"/>
        <dbReference type="ChEBI" id="CHEBI:36264"/>
        <dbReference type="ChEBI" id="CHEBI:62727"/>
        <dbReference type="ChEBI" id="CHEBI:71302"/>
        <dbReference type="ChEBI" id="CHEBI:456215"/>
        <dbReference type="EC" id="2.10.1.1"/>
    </reaction>
</comment>
<feature type="domain" description="MoaB/Mog" evidence="12">
    <location>
        <begin position="184"/>
        <end position="321"/>
    </location>
</feature>
<accession>A0A7R6P4C7</accession>
<dbReference type="InterPro" id="IPR036425">
    <property type="entry name" value="MoaB/Mog-like_dom_sf"/>
</dbReference>
<evidence type="ECO:0000256" key="11">
    <source>
        <dbReference type="RuleBase" id="RU365090"/>
    </source>
</evidence>
<dbReference type="Pfam" id="PF00994">
    <property type="entry name" value="MoCF_biosynth"/>
    <property type="match status" value="1"/>
</dbReference>
<keyword evidence="14" id="KW-1185">Reference proteome</keyword>
<dbReference type="GO" id="GO:0005829">
    <property type="term" value="C:cytosol"/>
    <property type="evidence" value="ECO:0007669"/>
    <property type="project" value="TreeGrafter"/>
</dbReference>
<dbReference type="PANTHER" id="PTHR10192:SF5">
    <property type="entry name" value="GEPHYRIN"/>
    <property type="match status" value="1"/>
</dbReference>
<evidence type="ECO:0000259" key="12">
    <source>
        <dbReference type="SMART" id="SM00852"/>
    </source>
</evidence>
<dbReference type="Gene3D" id="2.40.340.10">
    <property type="entry name" value="MoeA, C-terminal, domain IV"/>
    <property type="match status" value="1"/>
</dbReference>
<dbReference type="SUPFAM" id="SSF63867">
    <property type="entry name" value="MoeA C-terminal domain-like"/>
    <property type="match status" value="1"/>
</dbReference>
<keyword evidence="7 11" id="KW-0479">Metal-binding</keyword>
<evidence type="ECO:0000256" key="5">
    <source>
        <dbReference type="ARBA" id="ARBA00022505"/>
    </source>
</evidence>
<evidence type="ECO:0000313" key="14">
    <source>
        <dbReference type="Proteomes" id="UP000595663"/>
    </source>
</evidence>
<evidence type="ECO:0000256" key="6">
    <source>
        <dbReference type="ARBA" id="ARBA00022679"/>
    </source>
</evidence>
<dbReference type="GO" id="GO:0046872">
    <property type="term" value="F:metal ion binding"/>
    <property type="evidence" value="ECO:0007669"/>
    <property type="project" value="UniProtKB-UniRule"/>
</dbReference>
<gene>
    <name evidence="13" type="ORF">AMJAP_2459</name>
</gene>
<evidence type="ECO:0000256" key="10">
    <source>
        <dbReference type="ARBA" id="ARBA00047317"/>
    </source>
</evidence>
<evidence type="ECO:0000313" key="13">
    <source>
        <dbReference type="EMBL" id="BBB27048.1"/>
    </source>
</evidence>
<dbReference type="InterPro" id="IPR036688">
    <property type="entry name" value="MoeA_C_domain_IV_sf"/>
</dbReference>
<evidence type="ECO:0000256" key="2">
    <source>
        <dbReference type="ARBA" id="ARBA00002901"/>
    </source>
</evidence>
<comment type="similarity">
    <text evidence="4 11">Belongs to the MoeA family.</text>
</comment>
<dbReference type="CDD" id="cd00887">
    <property type="entry name" value="MoeA"/>
    <property type="match status" value="1"/>
</dbReference>
<dbReference type="InterPro" id="IPR005111">
    <property type="entry name" value="MoeA_C_domain_IV"/>
</dbReference>
<dbReference type="Pfam" id="PF03454">
    <property type="entry name" value="MoeA_C"/>
    <property type="match status" value="1"/>
</dbReference>
<organism evidence="13 14">
    <name type="scientific">Amphritea japonica ATCC BAA-1530</name>
    <dbReference type="NCBI Taxonomy" id="1278309"/>
    <lineage>
        <taxon>Bacteria</taxon>
        <taxon>Pseudomonadati</taxon>
        <taxon>Pseudomonadota</taxon>
        <taxon>Gammaproteobacteria</taxon>
        <taxon>Oceanospirillales</taxon>
        <taxon>Oceanospirillaceae</taxon>
        <taxon>Amphritea</taxon>
    </lineage>
</organism>
<keyword evidence="9 11" id="KW-0501">Molybdenum cofactor biosynthesis</keyword>
<dbReference type="EC" id="2.10.1.1" evidence="11"/>
<dbReference type="Gene3D" id="3.40.980.10">
    <property type="entry name" value="MoaB/Mog-like domain"/>
    <property type="match status" value="1"/>
</dbReference>
<dbReference type="Gene3D" id="2.170.190.11">
    <property type="entry name" value="Molybdopterin biosynthesis moea protein, domain 3"/>
    <property type="match status" value="1"/>
</dbReference>
<dbReference type="SMART" id="SM00852">
    <property type="entry name" value="MoCF_biosynth"/>
    <property type="match status" value="1"/>
</dbReference>
<protein>
    <recommendedName>
        <fullName evidence="11">Molybdopterin molybdenumtransferase</fullName>
        <ecNumber evidence="11">2.10.1.1</ecNumber>
    </recommendedName>
</protein>
<dbReference type="GO" id="GO:0006777">
    <property type="term" value="P:Mo-molybdopterin cofactor biosynthetic process"/>
    <property type="evidence" value="ECO:0007669"/>
    <property type="project" value="UniProtKB-UniRule"/>
</dbReference>
<name>A0A7R6P4C7_9GAMM</name>
<dbReference type="SUPFAM" id="SSF63882">
    <property type="entry name" value="MoeA N-terminal region -like"/>
    <property type="match status" value="1"/>
</dbReference>
<evidence type="ECO:0000256" key="8">
    <source>
        <dbReference type="ARBA" id="ARBA00022842"/>
    </source>
</evidence>
<dbReference type="FunFam" id="3.40.980.10:FF:000004">
    <property type="entry name" value="Molybdopterin molybdenumtransferase"/>
    <property type="match status" value="1"/>
</dbReference>
<dbReference type="UniPathway" id="UPA00344"/>
<proteinExistence type="inferred from homology"/>
<evidence type="ECO:0000256" key="3">
    <source>
        <dbReference type="ARBA" id="ARBA00005046"/>
    </source>
</evidence>
<dbReference type="RefSeq" id="WP_019620148.1">
    <property type="nucleotide sequence ID" value="NZ_AP014545.1"/>
</dbReference>
<dbReference type="EMBL" id="AP014545">
    <property type="protein sequence ID" value="BBB27048.1"/>
    <property type="molecule type" value="Genomic_DNA"/>
</dbReference>
<dbReference type="SUPFAM" id="SSF53218">
    <property type="entry name" value="Molybdenum cofactor biosynthesis proteins"/>
    <property type="match status" value="1"/>
</dbReference>
<reference evidence="13 14" key="1">
    <citation type="journal article" date="2008" name="Int. J. Syst. Evol. Microbiol.">
        <title>Amphritea japonica sp. nov. and Amphritea balenae sp. nov., isolated from the sediment adjacent to sperm whale carcasses off Kagoshima, Japan.</title>
        <authorList>
            <person name="Miyazaki M."/>
            <person name="Nogi Y."/>
            <person name="Fujiwara Y."/>
            <person name="Kawato M."/>
            <person name="Nagahama T."/>
            <person name="Kubokawa K."/>
            <person name="Horikoshi K."/>
        </authorList>
    </citation>
    <scope>NUCLEOTIDE SEQUENCE [LARGE SCALE GENOMIC DNA]</scope>
    <source>
        <strain evidence="13 14">ATCC BAA-1530</strain>
    </source>
</reference>
<dbReference type="PANTHER" id="PTHR10192">
    <property type="entry name" value="MOLYBDOPTERIN BIOSYNTHESIS PROTEIN"/>
    <property type="match status" value="1"/>
</dbReference>
<dbReference type="InterPro" id="IPR036135">
    <property type="entry name" value="MoeA_linker/N_sf"/>
</dbReference>